<dbReference type="AlphaFoldDB" id="A0AAV2ZE36"/>
<evidence type="ECO:0000313" key="1">
    <source>
        <dbReference type="EMBL" id="DBA04927.1"/>
    </source>
</evidence>
<evidence type="ECO:0000313" key="2">
    <source>
        <dbReference type="Proteomes" id="UP001146120"/>
    </source>
</evidence>
<name>A0AAV2ZE36_9STRA</name>
<accession>A0AAV2ZE36</accession>
<gene>
    <name evidence="1" type="ORF">N0F65_006929</name>
</gene>
<reference evidence="1" key="1">
    <citation type="submission" date="2022-11" db="EMBL/GenBank/DDBJ databases">
        <authorList>
            <person name="Morgan W.R."/>
            <person name="Tartar A."/>
        </authorList>
    </citation>
    <scope>NUCLEOTIDE SEQUENCE</scope>
    <source>
        <strain evidence="1">ARSEF 373</strain>
    </source>
</reference>
<reference evidence="1" key="2">
    <citation type="journal article" date="2023" name="Microbiol Resour">
        <title>Decontamination and Annotation of the Draft Genome Sequence of the Oomycete Lagenidium giganteum ARSEF 373.</title>
        <authorList>
            <person name="Morgan W.R."/>
            <person name="Tartar A."/>
        </authorList>
    </citation>
    <scope>NUCLEOTIDE SEQUENCE</scope>
    <source>
        <strain evidence="1">ARSEF 373</strain>
    </source>
</reference>
<dbReference type="EMBL" id="DAKRPA010000004">
    <property type="protein sequence ID" value="DBA04927.1"/>
    <property type="molecule type" value="Genomic_DNA"/>
</dbReference>
<dbReference type="Proteomes" id="UP001146120">
    <property type="component" value="Unassembled WGS sequence"/>
</dbReference>
<protein>
    <submittedName>
        <fullName evidence="1">Uncharacterized protein</fullName>
    </submittedName>
</protein>
<organism evidence="1 2">
    <name type="scientific">Lagenidium giganteum</name>
    <dbReference type="NCBI Taxonomy" id="4803"/>
    <lineage>
        <taxon>Eukaryota</taxon>
        <taxon>Sar</taxon>
        <taxon>Stramenopiles</taxon>
        <taxon>Oomycota</taxon>
        <taxon>Peronosporomycetes</taxon>
        <taxon>Pythiales</taxon>
        <taxon>Pythiaceae</taxon>
    </lineage>
</organism>
<comment type="caution">
    <text evidence="1">The sequence shown here is derived from an EMBL/GenBank/DDBJ whole genome shotgun (WGS) entry which is preliminary data.</text>
</comment>
<proteinExistence type="predicted"/>
<keyword evidence="2" id="KW-1185">Reference proteome</keyword>
<sequence>MGNTAITSVCSRNEFEDITDAEFDFISVSMPPARTSRQQAAASTRVAPYVSASHVVAVVPIAADTSKLPRQSPVPPAEQEKMSFNERLNLITWDPESMPSYAKRQEVYVFDEYAPRSSQKYAAPAPAPARSSVLRRAIQTVKAQFTTGSGKKPGHTTKVVVDLSTEKANCKLAEDPPSKSAAPIEASIPSVHVSESANSEDASIEIEAQPHVEQPEAVLMVVDRPTSLSAASMPDDTYYSLKKTTSWASDFAGSDVSTDDEEDDEAFFYTPASCSLHVTNYLCQCGDCPHYSKIDRAVTNSTCWMNERERRSMCRILQAYSTYNEAVEFRREMISCAEECMLMSNGNEDAAFNSFVFLAQQRWE</sequence>